<dbReference type="PRINTS" id="PR00413">
    <property type="entry name" value="HADHALOGNASE"/>
</dbReference>
<comment type="caution">
    <text evidence="1">The sequence shown here is derived from an EMBL/GenBank/DDBJ whole genome shotgun (WGS) entry which is preliminary data.</text>
</comment>
<sequence>MQPYVIFDMDGVLVDSEPFHKQVLARALRELGVELTSEYHNSLIGMAGMPIYKKMISDFELSIHPQELMSFHKGLFYKELENCEVPAVDDVLNLLETLKRENFSLSLGSSSPKKLIDIFVNRLEIGDYFDHLVSSEDVERGKPSPDIFLEIARKYDKNAEEFVVIEDSRNGVIAAKTARMKCIGFKNPNSGNQDLSRADLIIESFSDLSGQRIKDL</sequence>
<organism evidence="1 2">
    <name type="scientific">Leptobacterium flavescens</name>
    <dbReference type="NCBI Taxonomy" id="472055"/>
    <lineage>
        <taxon>Bacteria</taxon>
        <taxon>Pseudomonadati</taxon>
        <taxon>Bacteroidota</taxon>
        <taxon>Flavobacteriia</taxon>
        <taxon>Flavobacteriales</taxon>
        <taxon>Flavobacteriaceae</taxon>
        <taxon>Leptobacterium</taxon>
    </lineage>
</organism>
<gene>
    <name evidence="1" type="ORF">GWK08_18875</name>
</gene>
<dbReference type="InterPro" id="IPR036412">
    <property type="entry name" value="HAD-like_sf"/>
</dbReference>
<dbReference type="InterPro" id="IPR006439">
    <property type="entry name" value="HAD-SF_hydro_IA"/>
</dbReference>
<protein>
    <submittedName>
        <fullName evidence="1">HAD-IA family hydrolase</fullName>
    </submittedName>
</protein>
<evidence type="ECO:0000313" key="1">
    <source>
        <dbReference type="EMBL" id="NER15526.1"/>
    </source>
</evidence>
<name>A0A6P0UYJ9_9FLAO</name>
<dbReference type="EMBL" id="JAABOO010000005">
    <property type="protein sequence ID" value="NER15526.1"/>
    <property type="molecule type" value="Genomic_DNA"/>
</dbReference>
<dbReference type="Gene3D" id="1.10.150.240">
    <property type="entry name" value="Putative phosphatase, domain 2"/>
    <property type="match status" value="1"/>
</dbReference>
<dbReference type="SUPFAM" id="SSF56784">
    <property type="entry name" value="HAD-like"/>
    <property type="match status" value="1"/>
</dbReference>
<accession>A0A6P0UYJ9</accession>
<dbReference type="SFLD" id="SFLDG01135">
    <property type="entry name" value="C1.5.6:_HAD__Beta-PGM__Phospha"/>
    <property type="match status" value="1"/>
</dbReference>
<keyword evidence="2" id="KW-1185">Reference proteome</keyword>
<dbReference type="InterPro" id="IPR023214">
    <property type="entry name" value="HAD_sf"/>
</dbReference>
<keyword evidence="1" id="KW-0378">Hydrolase</keyword>
<evidence type="ECO:0000313" key="2">
    <source>
        <dbReference type="Proteomes" id="UP000468581"/>
    </source>
</evidence>
<dbReference type="PANTHER" id="PTHR18901">
    <property type="entry name" value="2-DEOXYGLUCOSE-6-PHOSPHATE PHOSPHATASE 2"/>
    <property type="match status" value="1"/>
</dbReference>
<dbReference type="Pfam" id="PF13419">
    <property type="entry name" value="HAD_2"/>
    <property type="match status" value="1"/>
</dbReference>
<dbReference type="Proteomes" id="UP000468581">
    <property type="component" value="Unassembled WGS sequence"/>
</dbReference>
<dbReference type="NCBIfam" id="TIGR01549">
    <property type="entry name" value="HAD-SF-IA-v1"/>
    <property type="match status" value="1"/>
</dbReference>
<proteinExistence type="predicted"/>
<dbReference type="SFLD" id="SFLDG01129">
    <property type="entry name" value="C1.5:_HAD__Beta-PGM__Phosphata"/>
    <property type="match status" value="1"/>
</dbReference>
<dbReference type="SFLD" id="SFLDS00003">
    <property type="entry name" value="Haloacid_Dehalogenase"/>
    <property type="match status" value="1"/>
</dbReference>
<dbReference type="NCBIfam" id="TIGR01509">
    <property type="entry name" value="HAD-SF-IA-v3"/>
    <property type="match status" value="1"/>
</dbReference>
<dbReference type="Gene3D" id="3.40.50.1000">
    <property type="entry name" value="HAD superfamily/HAD-like"/>
    <property type="match status" value="1"/>
</dbReference>
<dbReference type="InterPro" id="IPR023198">
    <property type="entry name" value="PGP-like_dom2"/>
</dbReference>
<dbReference type="RefSeq" id="WP_163608822.1">
    <property type="nucleotide sequence ID" value="NZ_JAABOO010000005.1"/>
</dbReference>
<dbReference type="GO" id="GO:0016787">
    <property type="term" value="F:hydrolase activity"/>
    <property type="evidence" value="ECO:0007669"/>
    <property type="project" value="UniProtKB-KW"/>
</dbReference>
<dbReference type="PANTHER" id="PTHR18901:SF38">
    <property type="entry name" value="PSEUDOURIDINE-5'-PHOSPHATASE"/>
    <property type="match status" value="1"/>
</dbReference>
<reference evidence="1 2" key="1">
    <citation type="submission" date="2020-01" db="EMBL/GenBank/DDBJ databases">
        <title>Leptobacterium flavescens.</title>
        <authorList>
            <person name="Wang G."/>
        </authorList>
    </citation>
    <scope>NUCLEOTIDE SEQUENCE [LARGE SCALE GENOMIC DNA]</scope>
    <source>
        <strain evidence="1 2">KCTC 22160</strain>
    </source>
</reference>
<dbReference type="InterPro" id="IPR041492">
    <property type="entry name" value="HAD_2"/>
</dbReference>
<dbReference type="AlphaFoldDB" id="A0A6P0UYJ9"/>